<feature type="compositionally biased region" description="Polar residues" evidence="1">
    <location>
        <begin position="19"/>
        <end position="37"/>
    </location>
</feature>
<proteinExistence type="predicted"/>
<reference evidence="3" key="2">
    <citation type="journal article" date="2018" name="Nat. Commun.">
        <title>Extreme sensitivity to ultraviolet light in the fungal pathogen causing white-nose syndrome of bats.</title>
        <authorList>
            <person name="Palmer J.M."/>
            <person name="Drees K.P."/>
            <person name="Foster J.T."/>
            <person name="Lindner D.L."/>
        </authorList>
    </citation>
    <scope>NUCLEOTIDE SEQUENCE [LARGE SCALE GENOMIC DNA]</scope>
    <source>
        <strain evidence="3">UAMH 10579</strain>
    </source>
</reference>
<dbReference type="RefSeq" id="XP_018134952.1">
    <property type="nucleotide sequence ID" value="XM_018270211.2"/>
</dbReference>
<dbReference type="GeneID" id="28834069"/>
<accession>A0A2P2SWN4</accession>
<feature type="region of interest" description="Disordered" evidence="1">
    <location>
        <begin position="16"/>
        <end position="70"/>
    </location>
</feature>
<dbReference type="InterPro" id="IPR018858">
    <property type="entry name" value="DUF2458"/>
</dbReference>
<evidence type="ECO:0000313" key="3">
    <source>
        <dbReference type="Proteomes" id="UP000091956"/>
    </source>
</evidence>
<reference evidence="2 3" key="1">
    <citation type="submission" date="2016-03" db="EMBL/GenBank/DDBJ databases">
        <title>Comparative genomics of Pseudogymnoascus destructans, the fungus causing white-nose syndrome of bats.</title>
        <authorList>
            <person name="Palmer J.M."/>
            <person name="Drees K.P."/>
            <person name="Foster J.T."/>
            <person name="Lindner D.L."/>
        </authorList>
    </citation>
    <scope>NUCLEOTIDE SEQUENCE [LARGE SCALE GENOMIC DNA]</scope>
    <source>
        <strain evidence="2 3">UAMH 10579</strain>
    </source>
</reference>
<dbReference type="Pfam" id="PF10454">
    <property type="entry name" value="DUF2458"/>
    <property type="match status" value="1"/>
</dbReference>
<organism evidence="2 3">
    <name type="scientific">Pseudogymnoascus verrucosus</name>
    <dbReference type="NCBI Taxonomy" id="342668"/>
    <lineage>
        <taxon>Eukaryota</taxon>
        <taxon>Fungi</taxon>
        <taxon>Dikarya</taxon>
        <taxon>Ascomycota</taxon>
        <taxon>Pezizomycotina</taxon>
        <taxon>Leotiomycetes</taxon>
        <taxon>Thelebolales</taxon>
        <taxon>Thelebolaceae</taxon>
        <taxon>Pseudogymnoascus</taxon>
    </lineage>
</organism>
<dbReference type="AlphaFoldDB" id="A0A2P2SWN4"/>
<dbReference type="Proteomes" id="UP000091956">
    <property type="component" value="Unassembled WGS sequence"/>
</dbReference>
<sequence length="233" mass="25346">MTNPPPNLADILRTLSALAPQSQQEGQQPASNPSNPYHFSAPIPQPRPHFEVPSRPQPPPAAAAAPIQDASKITDWPTALRCVMRSVASNERVVGEIRKLIQTQHEHETQWCAGRRELAMKIEARKVGQKKVDEVLRAVGGQVTETPTSDGTEELRAFDGKVYRAQCQMVGEMGGKLQRLGIPFFGTRAELIRYDGGVDGAADDEGVGGGITESELLAMQRRMLGILEDLCAT</sequence>
<protein>
    <submittedName>
        <fullName evidence="2">Uncharacterized protein</fullName>
    </submittedName>
</protein>
<evidence type="ECO:0000313" key="2">
    <source>
        <dbReference type="EMBL" id="OBU01220.1"/>
    </source>
</evidence>
<evidence type="ECO:0000256" key="1">
    <source>
        <dbReference type="SAM" id="MobiDB-lite"/>
    </source>
</evidence>
<dbReference type="OrthoDB" id="5363415at2759"/>
<name>A0A2P2SWN4_9PEZI</name>
<gene>
    <name evidence="2" type="ORF">VE01_00683</name>
</gene>
<dbReference type="EMBL" id="KV460207">
    <property type="protein sequence ID" value="OBU01220.1"/>
    <property type="molecule type" value="Genomic_DNA"/>
</dbReference>
<keyword evidence="3" id="KW-1185">Reference proteome</keyword>